<dbReference type="EC" id="2.4.99.12" evidence="3 10"/>
<dbReference type="InterPro" id="IPR039901">
    <property type="entry name" value="Kdotransferase"/>
</dbReference>
<evidence type="ECO:0000256" key="5">
    <source>
        <dbReference type="ARBA" id="ARBA00022679"/>
    </source>
</evidence>
<evidence type="ECO:0000256" key="3">
    <source>
        <dbReference type="ARBA" id="ARBA00012621"/>
    </source>
</evidence>
<dbReference type="GO" id="GO:0005886">
    <property type="term" value="C:plasma membrane"/>
    <property type="evidence" value="ECO:0007669"/>
    <property type="project" value="UniProtKB-SubCell"/>
</dbReference>
<evidence type="ECO:0000256" key="8">
    <source>
        <dbReference type="PIRSR" id="PIRSR639901-1"/>
    </source>
</evidence>
<dbReference type="Proteomes" id="UP000027725">
    <property type="component" value="Unassembled WGS sequence"/>
</dbReference>
<keyword evidence="10" id="KW-0472">Membrane</keyword>
<evidence type="ECO:0000256" key="9">
    <source>
        <dbReference type="PIRSR" id="PIRSR639901-2"/>
    </source>
</evidence>
<dbReference type="UniPathway" id="UPA00958"/>
<dbReference type="InterPro" id="IPR007507">
    <property type="entry name" value="Glycos_transf_N"/>
</dbReference>
<evidence type="ECO:0000256" key="6">
    <source>
        <dbReference type="ARBA" id="ARBA00031445"/>
    </source>
</evidence>
<accession>A0A074U2Y8</accession>
<dbReference type="InterPro" id="IPR038107">
    <property type="entry name" value="Glycos_transf_N_sf"/>
</dbReference>
<protein>
    <recommendedName>
        <fullName evidence="4 10">3-deoxy-D-manno-octulosonic acid transferase</fullName>
        <shortName evidence="10">Kdo transferase</shortName>
        <ecNumber evidence="3 10">2.4.99.12</ecNumber>
    </recommendedName>
    <alternativeName>
        <fullName evidence="6 10">Lipid IV(A) 3-deoxy-D-manno-octulosonic acid transferase</fullName>
    </alternativeName>
</protein>
<dbReference type="PANTHER" id="PTHR42755:SF1">
    <property type="entry name" value="3-DEOXY-D-MANNO-OCTULOSONIC ACID TRANSFERASE, MITOCHONDRIAL-RELATED"/>
    <property type="match status" value="1"/>
</dbReference>
<comment type="function">
    <text evidence="1 10">Involved in lipopolysaccharide (LPS) biosynthesis. Catalyzes the transfer of 3-deoxy-D-manno-octulosonate (Kdo) residue(s) from CMP-Kdo to lipid IV(A), the tetraacyldisaccharide-1,4'-bisphosphate precursor of lipid A.</text>
</comment>
<dbReference type="RefSeq" id="WP_038067568.1">
    <property type="nucleotide sequence ID" value="NZ_FOVB01000001.1"/>
</dbReference>
<keyword evidence="10" id="KW-1133">Transmembrane helix</keyword>
<dbReference type="OrthoDB" id="9789797at2"/>
<feature type="site" description="Transition state stabilizer" evidence="9">
    <location>
        <position position="126"/>
    </location>
</feature>
<dbReference type="GO" id="GO:0009245">
    <property type="term" value="P:lipid A biosynthetic process"/>
    <property type="evidence" value="ECO:0007669"/>
    <property type="project" value="TreeGrafter"/>
</dbReference>
<feature type="site" description="Transition state stabilizer" evidence="9">
    <location>
        <position position="203"/>
    </location>
</feature>
<comment type="similarity">
    <text evidence="10">Belongs to the glycosyltransferase group 1 family.</text>
</comment>
<organism evidence="12 13">
    <name type="scientific">Thioclava dalianensis</name>
    <dbReference type="NCBI Taxonomy" id="1185766"/>
    <lineage>
        <taxon>Bacteria</taxon>
        <taxon>Pseudomonadati</taxon>
        <taxon>Pseudomonadota</taxon>
        <taxon>Alphaproteobacteria</taxon>
        <taxon>Rhodobacterales</taxon>
        <taxon>Paracoccaceae</taxon>
        <taxon>Thioclava</taxon>
    </lineage>
</organism>
<comment type="pathway">
    <text evidence="2 10">Bacterial outer membrane biogenesis; LPS core biosynthesis.</text>
</comment>
<feature type="transmembrane region" description="Helical" evidence="10">
    <location>
        <begin position="6"/>
        <end position="24"/>
    </location>
</feature>
<evidence type="ECO:0000259" key="11">
    <source>
        <dbReference type="Pfam" id="PF04413"/>
    </source>
</evidence>
<comment type="catalytic activity">
    <reaction evidence="7 10">
        <text>lipid IVA (E. coli) + CMP-3-deoxy-beta-D-manno-octulosonate = alpha-Kdo-(2-&gt;6)-lipid IVA (E. coli) + CMP + H(+)</text>
        <dbReference type="Rhea" id="RHEA:28066"/>
        <dbReference type="ChEBI" id="CHEBI:15378"/>
        <dbReference type="ChEBI" id="CHEBI:58603"/>
        <dbReference type="ChEBI" id="CHEBI:60364"/>
        <dbReference type="ChEBI" id="CHEBI:60377"/>
        <dbReference type="ChEBI" id="CHEBI:85987"/>
        <dbReference type="EC" id="2.4.99.12"/>
    </reaction>
</comment>
<evidence type="ECO:0000256" key="10">
    <source>
        <dbReference type="RuleBase" id="RU365103"/>
    </source>
</evidence>
<proteinExistence type="inferred from homology"/>
<evidence type="ECO:0000256" key="7">
    <source>
        <dbReference type="ARBA" id="ARBA00049183"/>
    </source>
</evidence>
<comment type="subcellular location">
    <subcellularLocation>
        <location evidence="10">Cell membrane</location>
    </subcellularLocation>
</comment>
<feature type="domain" description="3-deoxy-D-manno-octulosonic-acid transferase N-terminal" evidence="11">
    <location>
        <begin position="33"/>
        <end position="204"/>
    </location>
</feature>
<dbReference type="Pfam" id="PF04413">
    <property type="entry name" value="Glycos_transf_N"/>
    <property type="match status" value="1"/>
</dbReference>
<dbReference type="STRING" id="1185766.SAMN05216224_101759"/>
<dbReference type="Gene3D" id="3.40.50.11720">
    <property type="entry name" value="3-Deoxy-D-manno-octulosonic-acid transferase, N-terminal domain"/>
    <property type="match status" value="1"/>
</dbReference>
<dbReference type="SUPFAM" id="SSF53756">
    <property type="entry name" value="UDP-Glycosyltransferase/glycogen phosphorylase"/>
    <property type="match status" value="1"/>
</dbReference>
<comment type="caution">
    <text evidence="12">The sequence shown here is derived from an EMBL/GenBank/DDBJ whole genome shotgun (WGS) entry which is preliminary data.</text>
</comment>
<dbReference type="AlphaFoldDB" id="A0A074U2Y8"/>
<name>A0A074U2Y8_9RHOB</name>
<evidence type="ECO:0000256" key="2">
    <source>
        <dbReference type="ARBA" id="ARBA00004713"/>
    </source>
</evidence>
<sequence length="402" mass="43741">MTAYRFLTYIFALPVLIALVWRVSRRSESWVHLRQRLGGGAPVEGALWLHAASNGELTSARALIETLLAENPERRVLVTTNTVSAQDLAVGWGDPRIIARLAPLDHALGLRGFLRRHKPHALLIVENELWPNRIALARRRGIPVIVIGARMSQRSAARWAKLSLARQIMAQITAVSAQDAESEARFVELGLAESRLLPRINLKTAPQARSAAPLGWPRASTILAASTHEGEDAPVLEAFARAHAARPELRLILAPRHPRRSAEIATLIARTGLRHATRSMGDPPDVEVYLADTLGEMDNWYASAGLCFIGGSLVDKGGHTPFEPAAHHCAILHGPYVSNFTAAYGALDAQGGAILCRNAAGLAEAMRDLGVAEQTQMAQAARDALGPPEDLERLTEAMRRWL</sequence>
<dbReference type="GO" id="GO:0043842">
    <property type="term" value="F:Kdo transferase activity"/>
    <property type="evidence" value="ECO:0007669"/>
    <property type="project" value="UniProtKB-EC"/>
</dbReference>
<keyword evidence="10" id="KW-1003">Cell membrane</keyword>
<dbReference type="eggNOG" id="COG1519">
    <property type="taxonomic scope" value="Bacteria"/>
</dbReference>
<reference evidence="12 13" key="1">
    <citation type="submission" date="2014-03" db="EMBL/GenBank/DDBJ databases">
        <title>The draft genome sequence of Thioclava dalianensis DLFJ1-1.</title>
        <authorList>
            <person name="Lai Q."/>
            <person name="Shao Z."/>
        </authorList>
    </citation>
    <scope>NUCLEOTIDE SEQUENCE [LARGE SCALE GENOMIC DNA]</scope>
    <source>
        <strain evidence="12 13">DLFJ1-1</strain>
    </source>
</reference>
<dbReference type="GO" id="GO:0009244">
    <property type="term" value="P:lipopolysaccharide core region biosynthetic process"/>
    <property type="evidence" value="ECO:0007669"/>
    <property type="project" value="UniProtKB-UniRule"/>
</dbReference>
<dbReference type="EMBL" id="JHEH01000019">
    <property type="protein sequence ID" value="KEP69027.1"/>
    <property type="molecule type" value="Genomic_DNA"/>
</dbReference>
<keyword evidence="5 10" id="KW-0808">Transferase</keyword>
<keyword evidence="13" id="KW-1185">Reference proteome</keyword>
<gene>
    <name evidence="12" type="ORF">DL1_06130</name>
</gene>
<evidence type="ECO:0000256" key="1">
    <source>
        <dbReference type="ARBA" id="ARBA00003394"/>
    </source>
</evidence>
<dbReference type="Gene3D" id="3.40.50.2000">
    <property type="entry name" value="Glycogen Phosphorylase B"/>
    <property type="match status" value="1"/>
</dbReference>
<feature type="active site" description="Proton acceptor" evidence="8">
    <location>
        <position position="56"/>
    </location>
</feature>
<evidence type="ECO:0000313" key="13">
    <source>
        <dbReference type="Proteomes" id="UP000027725"/>
    </source>
</evidence>
<dbReference type="PANTHER" id="PTHR42755">
    <property type="entry name" value="3-DEOXY-MANNO-OCTULOSONATE CYTIDYLYLTRANSFERASE"/>
    <property type="match status" value="1"/>
</dbReference>
<evidence type="ECO:0000313" key="12">
    <source>
        <dbReference type="EMBL" id="KEP69027.1"/>
    </source>
</evidence>
<keyword evidence="10" id="KW-0812">Transmembrane</keyword>
<keyword evidence="10" id="KW-0448">Lipopolysaccharide biosynthesis</keyword>
<evidence type="ECO:0000256" key="4">
    <source>
        <dbReference type="ARBA" id="ARBA00019077"/>
    </source>
</evidence>